<evidence type="ECO:0000256" key="2">
    <source>
        <dbReference type="ARBA" id="ARBA00007733"/>
    </source>
</evidence>
<evidence type="ECO:0000256" key="8">
    <source>
        <dbReference type="ARBA" id="ARBA00023134"/>
    </source>
</evidence>
<dbReference type="NCBIfam" id="TIGR00231">
    <property type="entry name" value="small_GTP"/>
    <property type="match status" value="1"/>
</dbReference>
<dbReference type="SUPFAM" id="SSF52540">
    <property type="entry name" value="P-loop containing nucleoside triphosphate hydrolases"/>
    <property type="match status" value="1"/>
</dbReference>
<dbReference type="FunFam" id="2.40.30.10:FF:000126">
    <property type="entry name" value="Mitochondrial translation initiation factor"/>
    <property type="match status" value="1"/>
</dbReference>
<dbReference type="Gene3D" id="3.40.50.300">
    <property type="entry name" value="P-loop containing nucleotide triphosphate hydrolases"/>
    <property type="match status" value="1"/>
</dbReference>
<accession>A0AA35NFM2</accession>
<keyword evidence="5" id="KW-0648">Protein biosynthesis</keyword>
<dbReference type="InterPro" id="IPR023115">
    <property type="entry name" value="TIF_IF2_dom3"/>
</dbReference>
<dbReference type="Proteomes" id="UP001161438">
    <property type="component" value="Chromosome 15"/>
</dbReference>
<feature type="domain" description="Tr-type G" evidence="11">
    <location>
        <begin position="143"/>
        <end position="326"/>
    </location>
</feature>
<dbReference type="Pfam" id="PF04760">
    <property type="entry name" value="IF2_N"/>
    <property type="match status" value="1"/>
</dbReference>
<dbReference type="InterPro" id="IPR027417">
    <property type="entry name" value="P-loop_NTPase"/>
</dbReference>
<evidence type="ECO:0000313" key="12">
    <source>
        <dbReference type="EMBL" id="CAI4036298.1"/>
    </source>
</evidence>
<organism evidence="12 13">
    <name type="scientific">Saccharomyces mikatae IFO 1815</name>
    <dbReference type="NCBI Taxonomy" id="226126"/>
    <lineage>
        <taxon>Eukaryota</taxon>
        <taxon>Fungi</taxon>
        <taxon>Dikarya</taxon>
        <taxon>Ascomycota</taxon>
        <taxon>Saccharomycotina</taxon>
        <taxon>Saccharomycetes</taxon>
        <taxon>Saccharomycetales</taxon>
        <taxon>Saccharomycetaceae</taxon>
        <taxon>Saccharomyces</taxon>
    </lineage>
</organism>
<protein>
    <recommendedName>
        <fullName evidence="10">Translation initiation factor IF-2, mitochondrial</fullName>
    </recommendedName>
</protein>
<dbReference type="InterPro" id="IPR015760">
    <property type="entry name" value="TIF_IF2"/>
</dbReference>
<dbReference type="NCBIfam" id="TIGR00487">
    <property type="entry name" value="IF-2"/>
    <property type="match status" value="1"/>
</dbReference>
<dbReference type="CDD" id="cd01887">
    <property type="entry name" value="IF2_eIF5B"/>
    <property type="match status" value="1"/>
</dbReference>
<evidence type="ECO:0000256" key="6">
    <source>
        <dbReference type="ARBA" id="ARBA00022946"/>
    </source>
</evidence>
<dbReference type="GO" id="GO:0005739">
    <property type="term" value="C:mitochondrion"/>
    <property type="evidence" value="ECO:0007669"/>
    <property type="project" value="UniProtKB-SubCell"/>
</dbReference>
<evidence type="ECO:0000256" key="9">
    <source>
        <dbReference type="ARBA" id="ARBA00025162"/>
    </source>
</evidence>
<keyword evidence="3" id="KW-0396">Initiation factor</keyword>
<dbReference type="InterPro" id="IPR044145">
    <property type="entry name" value="IF2_II"/>
</dbReference>
<proteinExistence type="inferred from homology"/>
<dbReference type="InterPro" id="IPR009000">
    <property type="entry name" value="Transl_B-barrel_sf"/>
</dbReference>
<dbReference type="FunFam" id="2.40.30.10:FF:000008">
    <property type="entry name" value="Translation initiation factor IF-2"/>
    <property type="match status" value="1"/>
</dbReference>
<comment type="subcellular location">
    <subcellularLocation>
        <location evidence="1">Mitochondrion</location>
    </subcellularLocation>
</comment>
<dbReference type="AlphaFoldDB" id="A0AA35NFM2"/>
<evidence type="ECO:0000256" key="5">
    <source>
        <dbReference type="ARBA" id="ARBA00022917"/>
    </source>
</evidence>
<dbReference type="PANTHER" id="PTHR43381">
    <property type="entry name" value="TRANSLATION INITIATION FACTOR IF-2-RELATED"/>
    <property type="match status" value="1"/>
</dbReference>
<reference evidence="12" key="1">
    <citation type="submission" date="2022-10" db="EMBL/GenBank/DDBJ databases">
        <authorList>
            <person name="Byrne P K."/>
        </authorList>
    </citation>
    <scope>NUCLEOTIDE SEQUENCE</scope>
    <source>
        <strain evidence="12">IFO1815</strain>
    </source>
</reference>
<keyword evidence="13" id="KW-1185">Reference proteome</keyword>
<comment type="function">
    <text evidence="9">One of the essential components for the initiation of protein synthesis. Protects formylmethionyl-tRNA from spontaneous hydrolysis and promotes its binding to the 30S ribosomal subunits. Also involved in the hydrolysis of GTP during the formation of the 70S ribosomal complex.</text>
</comment>
<name>A0AA35NFM2_SACMI</name>
<dbReference type="CDD" id="cd03702">
    <property type="entry name" value="IF2_mtIF2_II"/>
    <property type="match status" value="1"/>
</dbReference>
<dbReference type="GeneID" id="80921206"/>
<dbReference type="SUPFAM" id="SSF50447">
    <property type="entry name" value="Translation proteins"/>
    <property type="match status" value="2"/>
</dbReference>
<keyword evidence="8" id="KW-0342">GTP-binding</keyword>
<evidence type="ECO:0000256" key="1">
    <source>
        <dbReference type="ARBA" id="ARBA00004173"/>
    </source>
</evidence>
<dbReference type="GO" id="GO:0032543">
    <property type="term" value="P:mitochondrial translation"/>
    <property type="evidence" value="ECO:0007669"/>
    <property type="project" value="UniProtKB-ARBA"/>
</dbReference>
<comment type="similarity">
    <text evidence="2">Belongs to the TRAFAC class translation factor GTPase superfamily. Classic translation factor GTPase family. IF-2 subfamily.</text>
</comment>
<keyword evidence="4" id="KW-0547">Nucleotide-binding</keyword>
<dbReference type="Pfam" id="PF22042">
    <property type="entry name" value="EF-G_D2"/>
    <property type="match status" value="1"/>
</dbReference>
<dbReference type="InterPro" id="IPR000178">
    <property type="entry name" value="TF_IF2_bacterial-like"/>
</dbReference>
<evidence type="ECO:0000256" key="3">
    <source>
        <dbReference type="ARBA" id="ARBA00022540"/>
    </source>
</evidence>
<dbReference type="SUPFAM" id="SSF52156">
    <property type="entry name" value="Initiation factor IF2/eIF5b, domain 3"/>
    <property type="match status" value="1"/>
</dbReference>
<evidence type="ECO:0000256" key="7">
    <source>
        <dbReference type="ARBA" id="ARBA00023128"/>
    </source>
</evidence>
<sequence>MLRRHGFLWLKTCPRPNVLRKQFVPVPHLLHSTNICQQRWYAKRRKRSEVSKKELRSLDFSIPNYISVNKLANLINCRVEKLIKDLTALGFENITATYILSKEYVELILQEYNFALPSLSTSTNLDNIYDELKSPINPKLLTKRPPVVTIMGHVDHGKTTIIDYLRKSSVVAQEHGGITQHIGAFQITTPKSGKRITFLDTPGHAAFLKMRERGANITDIIVLVVSVEDSVMPQTLEAIKHAKKSGNELIIAITKIDRIPQAKERERKIEKVINDLILQDIPVEKIGGDVQVVPISARTGENMDLLEESIVLLSEVMDIRSENSPKSIAEGWIIESQVKKQVGNVATVLVKKGTLQKGKILICGNTFCKIKNLIDDKGTPISKATPSYATEVLGWKDVPHVGDEVIQVKTEAIAKKFISKRQDLVEAQKNSTIVEKLNEERAFAKEHHFNKDKTEELDYEDAAQDHEQNAGPKNINYIIKCDVSGSAEAVSESISSLGNDEVKCNVISSSVGIPTEGDLKMAQITDGTILCFNLGNLPSEVINNRAGIKIKQYNVIYKLIEDVTETLTQNLEPIFEKKIISTVDIREIFDFKLKKKVIKIAGCKVNNGIIKKDSLVQVVRGPNDDIIFDGTISTLKHNRDDVAEVSKGHECGITFENGFEGFQSGDKILVYENVRVPRYL</sequence>
<dbReference type="GO" id="GO:0005525">
    <property type="term" value="F:GTP binding"/>
    <property type="evidence" value="ECO:0007669"/>
    <property type="project" value="UniProtKB-KW"/>
</dbReference>
<dbReference type="InterPro" id="IPR005225">
    <property type="entry name" value="Small_GTP-bd"/>
</dbReference>
<dbReference type="Pfam" id="PF00009">
    <property type="entry name" value="GTP_EFTU"/>
    <property type="match status" value="1"/>
</dbReference>
<dbReference type="InterPro" id="IPR036925">
    <property type="entry name" value="TIF_IF2_dom3_sf"/>
</dbReference>
<dbReference type="Gene3D" id="3.40.50.10050">
    <property type="entry name" value="Translation initiation factor IF- 2, domain 3"/>
    <property type="match status" value="1"/>
</dbReference>
<keyword evidence="7" id="KW-0496">Mitochondrion</keyword>
<gene>
    <name evidence="12" type="primary">SMKI15G1370</name>
    <name evidence="12" type="ORF">SMKI_15G1370</name>
</gene>
<dbReference type="FunFam" id="3.40.50.300:FF:000019">
    <property type="entry name" value="Translation initiation factor IF-2"/>
    <property type="match status" value="1"/>
</dbReference>
<dbReference type="RefSeq" id="XP_056079418.1">
    <property type="nucleotide sequence ID" value="XM_056225617.1"/>
</dbReference>
<dbReference type="GO" id="GO:0003924">
    <property type="term" value="F:GTPase activity"/>
    <property type="evidence" value="ECO:0007669"/>
    <property type="project" value="InterPro"/>
</dbReference>
<dbReference type="GO" id="GO:0003743">
    <property type="term" value="F:translation initiation factor activity"/>
    <property type="evidence" value="ECO:0007669"/>
    <property type="project" value="UniProtKB-KW"/>
</dbReference>
<evidence type="ECO:0000313" key="13">
    <source>
        <dbReference type="Proteomes" id="UP001161438"/>
    </source>
</evidence>
<dbReference type="Pfam" id="PF11987">
    <property type="entry name" value="IF-2"/>
    <property type="match status" value="1"/>
</dbReference>
<dbReference type="InterPro" id="IPR000795">
    <property type="entry name" value="T_Tr_GTP-bd_dom"/>
</dbReference>
<keyword evidence="6" id="KW-0809">Transit peptide</keyword>
<dbReference type="InterPro" id="IPR006847">
    <property type="entry name" value="IF2_N"/>
</dbReference>
<dbReference type="PROSITE" id="PS51722">
    <property type="entry name" value="G_TR_2"/>
    <property type="match status" value="1"/>
</dbReference>
<dbReference type="PANTHER" id="PTHR43381:SF20">
    <property type="entry name" value="TRANSLATION INITIATION FACTOR IF-2, MITOCHONDRIAL"/>
    <property type="match status" value="1"/>
</dbReference>
<dbReference type="InterPro" id="IPR053905">
    <property type="entry name" value="EF-G-like_DII"/>
</dbReference>
<dbReference type="EMBL" id="OX365771">
    <property type="protein sequence ID" value="CAI4036298.1"/>
    <property type="molecule type" value="Genomic_DNA"/>
</dbReference>
<evidence type="ECO:0000256" key="10">
    <source>
        <dbReference type="ARBA" id="ARBA00044200"/>
    </source>
</evidence>
<dbReference type="CDD" id="cd03692">
    <property type="entry name" value="mtIF2_IVc"/>
    <property type="match status" value="1"/>
</dbReference>
<dbReference type="Gene3D" id="2.40.30.10">
    <property type="entry name" value="Translation factors"/>
    <property type="match status" value="2"/>
</dbReference>
<evidence type="ECO:0000256" key="4">
    <source>
        <dbReference type="ARBA" id="ARBA00022741"/>
    </source>
</evidence>
<dbReference type="FunFam" id="3.40.50.10050:FF:000001">
    <property type="entry name" value="Translation initiation factor IF-2"/>
    <property type="match status" value="1"/>
</dbReference>
<evidence type="ECO:0000259" key="11">
    <source>
        <dbReference type="PROSITE" id="PS51722"/>
    </source>
</evidence>